<keyword evidence="4" id="KW-1133">Transmembrane helix</keyword>
<evidence type="ECO:0000256" key="9">
    <source>
        <dbReference type="ARBA" id="ARBA00038221"/>
    </source>
</evidence>
<dbReference type="InterPro" id="IPR036179">
    <property type="entry name" value="Ig-like_dom_sf"/>
</dbReference>
<dbReference type="FunFam" id="2.60.40.10:FF:000142">
    <property type="entry name" value="V-set domain-containing T-cell activation inhibitor 1"/>
    <property type="match status" value="1"/>
</dbReference>
<accession>A0A671TR54</accession>
<feature type="chain" id="PRO_5025438012" description="Ig-like domain-containing protein" evidence="10">
    <location>
        <begin position="16"/>
        <end position="270"/>
    </location>
</feature>
<dbReference type="InterPro" id="IPR007110">
    <property type="entry name" value="Ig-like_dom"/>
</dbReference>
<organism evidence="12 13">
    <name type="scientific">Sparus aurata</name>
    <name type="common">Gilthead sea bream</name>
    <dbReference type="NCBI Taxonomy" id="8175"/>
    <lineage>
        <taxon>Eukaryota</taxon>
        <taxon>Metazoa</taxon>
        <taxon>Chordata</taxon>
        <taxon>Craniata</taxon>
        <taxon>Vertebrata</taxon>
        <taxon>Euteleostomi</taxon>
        <taxon>Actinopterygii</taxon>
        <taxon>Neopterygii</taxon>
        <taxon>Teleostei</taxon>
        <taxon>Neoteleostei</taxon>
        <taxon>Acanthomorphata</taxon>
        <taxon>Eupercaria</taxon>
        <taxon>Spariformes</taxon>
        <taxon>Sparidae</taxon>
        <taxon>Sparus</taxon>
    </lineage>
</organism>
<keyword evidence="5" id="KW-0472">Membrane</keyword>
<dbReference type="GO" id="GO:0050852">
    <property type="term" value="P:T cell receptor signaling pathway"/>
    <property type="evidence" value="ECO:0007669"/>
    <property type="project" value="TreeGrafter"/>
</dbReference>
<reference evidence="12" key="3">
    <citation type="submission" date="2025-09" db="UniProtKB">
        <authorList>
            <consortium name="Ensembl"/>
        </authorList>
    </citation>
    <scope>IDENTIFICATION</scope>
</reference>
<protein>
    <recommendedName>
        <fullName evidence="11">Ig-like domain-containing protein</fullName>
    </recommendedName>
</protein>
<evidence type="ECO:0000256" key="7">
    <source>
        <dbReference type="ARBA" id="ARBA00023180"/>
    </source>
</evidence>
<feature type="signal peptide" evidence="10">
    <location>
        <begin position="1"/>
        <end position="15"/>
    </location>
</feature>
<proteinExistence type="inferred from homology"/>
<dbReference type="AlphaFoldDB" id="A0A671TR54"/>
<dbReference type="GO" id="GO:0005102">
    <property type="term" value="F:signaling receptor binding"/>
    <property type="evidence" value="ECO:0007669"/>
    <property type="project" value="TreeGrafter"/>
</dbReference>
<dbReference type="InterPro" id="IPR053896">
    <property type="entry name" value="BTN3A2-like_Ig-C"/>
</dbReference>
<feature type="domain" description="Ig-like" evidence="11">
    <location>
        <begin position="163"/>
        <end position="240"/>
    </location>
</feature>
<name>A0A671TR54_SPAAU</name>
<dbReference type="SMART" id="SM00409">
    <property type="entry name" value="IG"/>
    <property type="match status" value="2"/>
</dbReference>
<evidence type="ECO:0000256" key="10">
    <source>
        <dbReference type="SAM" id="SignalP"/>
    </source>
</evidence>
<dbReference type="PROSITE" id="PS50835">
    <property type="entry name" value="IG_LIKE"/>
    <property type="match status" value="2"/>
</dbReference>
<evidence type="ECO:0000256" key="2">
    <source>
        <dbReference type="ARBA" id="ARBA00022692"/>
    </source>
</evidence>
<dbReference type="InterPro" id="IPR003597">
    <property type="entry name" value="Ig_C1-set"/>
</dbReference>
<keyword evidence="8" id="KW-0393">Immunoglobulin domain</keyword>
<dbReference type="InParanoid" id="A0A671TR54"/>
<dbReference type="InterPro" id="IPR003599">
    <property type="entry name" value="Ig_sub"/>
</dbReference>
<evidence type="ECO:0000313" key="13">
    <source>
        <dbReference type="Proteomes" id="UP000472265"/>
    </source>
</evidence>
<keyword evidence="7" id="KW-0325">Glycoprotein</keyword>
<evidence type="ECO:0000256" key="5">
    <source>
        <dbReference type="ARBA" id="ARBA00023136"/>
    </source>
</evidence>
<keyword evidence="3 10" id="KW-0732">Signal</keyword>
<dbReference type="Gene3D" id="2.60.40.10">
    <property type="entry name" value="Immunoglobulins"/>
    <property type="match status" value="2"/>
</dbReference>
<reference evidence="12" key="1">
    <citation type="submission" date="2021-04" db="EMBL/GenBank/DDBJ databases">
        <authorList>
            <consortium name="Wellcome Sanger Institute Data Sharing"/>
        </authorList>
    </citation>
    <scope>NUCLEOTIDE SEQUENCE [LARGE SCALE GENOMIC DNA]</scope>
</reference>
<evidence type="ECO:0000256" key="4">
    <source>
        <dbReference type="ARBA" id="ARBA00022989"/>
    </source>
</evidence>
<dbReference type="GO" id="GO:0001817">
    <property type="term" value="P:regulation of cytokine production"/>
    <property type="evidence" value="ECO:0007669"/>
    <property type="project" value="TreeGrafter"/>
</dbReference>
<keyword evidence="13" id="KW-1185">Reference proteome</keyword>
<evidence type="ECO:0000256" key="8">
    <source>
        <dbReference type="ARBA" id="ARBA00023319"/>
    </source>
</evidence>
<feature type="domain" description="Ig-like" evidence="11">
    <location>
        <begin position="55"/>
        <end position="145"/>
    </location>
</feature>
<dbReference type="InterPro" id="IPR050504">
    <property type="entry name" value="IgSF_BTN/MOG"/>
</dbReference>
<dbReference type="OMA" id="ISVIFTH"/>
<evidence type="ECO:0000313" key="12">
    <source>
        <dbReference type="Ensembl" id="ENSSAUP00010003197.1"/>
    </source>
</evidence>
<evidence type="ECO:0000256" key="1">
    <source>
        <dbReference type="ARBA" id="ARBA00004370"/>
    </source>
</evidence>
<dbReference type="Pfam" id="PF07686">
    <property type="entry name" value="V-set"/>
    <property type="match status" value="1"/>
</dbReference>
<dbReference type="Ensembl" id="ENSSAUT00010003468.1">
    <property type="protein sequence ID" value="ENSSAUP00010003197.1"/>
    <property type="gene ID" value="ENSSAUG00010001691.1"/>
</dbReference>
<evidence type="ECO:0000256" key="3">
    <source>
        <dbReference type="ARBA" id="ARBA00022729"/>
    </source>
</evidence>
<dbReference type="InterPro" id="IPR013106">
    <property type="entry name" value="Ig_V-set"/>
</dbReference>
<evidence type="ECO:0000259" key="11">
    <source>
        <dbReference type="PROSITE" id="PS50835"/>
    </source>
</evidence>
<evidence type="ECO:0000256" key="6">
    <source>
        <dbReference type="ARBA" id="ARBA00023157"/>
    </source>
</evidence>
<dbReference type="InterPro" id="IPR013783">
    <property type="entry name" value="Ig-like_fold"/>
</dbReference>
<dbReference type="PANTHER" id="PTHR24100">
    <property type="entry name" value="BUTYROPHILIN"/>
    <property type="match status" value="1"/>
</dbReference>
<sequence length="270" mass="30548">MFLALLFTCLNPTGRILLLTQTVVVHSEGKLLHFFLLAAQTQLIGSHQPIVALVGDDVLLPCHLEPAVSTVVWTRPGLIPEYIHHHQDGRLLFETQNPSYSLRTRLFMDELPRGNVSMKIFRVKISDAGKYFCNVLSIEEESSIQLIVGAVSTPFIEVVTNNSEHVVLQCESTGWYPEPEVFWLDGEGNLLSAGPTETVRGPDDLYTVSSRVTVEKRHNNSFTCRVQQNSTNQIRETHIHVPGRESVLRGLYRMLTDFFLFILLLSFHFC</sequence>
<dbReference type="SMART" id="SM00407">
    <property type="entry name" value="IGc1"/>
    <property type="match status" value="1"/>
</dbReference>
<comment type="subcellular location">
    <subcellularLocation>
        <location evidence="1">Membrane</location>
    </subcellularLocation>
</comment>
<dbReference type="SUPFAM" id="SSF48726">
    <property type="entry name" value="Immunoglobulin"/>
    <property type="match status" value="2"/>
</dbReference>
<comment type="similarity">
    <text evidence="9">Belongs to the SKINT family.</text>
</comment>
<keyword evidence="6" id="KW-1015">Disulfide bond</keyword>
<dbReference type="GO" id="GO:0050863">
    <property type="term" value="P:regulation of T cell activation"/>
    <property type="evidence" value="ECO:0007669"/>
    <property type="project" value="UniProtKB-ARBA"/>
</dbReference>
<dbReference type="Proteomes" id="UP000472265">
    <property type="component" value="Chromosome 10"/>
</dbReference>
<reference evidence="12" key="2">
    <citation type="submission" date="2025-08" db="UniProtKB">
        <authorList>
            <consortium name="Ensembl"/>
        </authorList>
    </citation>
    <scope>IDENTIFICATION</scope>
</reference>
<dbReference type="PANTHER" id="PTHR24100:SF151">
    <property type="entry name" value="ICOS LIGAND"/>
    <property type="match status" value="1"/>
</dbReference>
<dbReference type="FunFam" id="2.60.40.10:FF:000088">
    <property type="entry name" value="Butyrophilin subfamily 1 member A1"/>
    <property type="match status" value="1"/>
</dbReference>
<dbReference type="GO" id="GO:0009897">
    <property type="term" value="C:external side of plasma membrane"/>
    <property type="evidence" value="ECO:0007669"/>
    <property type="project" value="TreeGrafter"/>
</dbReference>
<dbReference type="GO" id="GO:1903037">
    <property type="term" value="P:regulation of leukocyte cell-cell adhesion"/>
    <property type="evidence" value="ECO:0007669"/>
    <property type="project" value="UniProtKB-ARBA"/>
</dbReference>
<dbReference type="GeneTree" id="ENSGT01050000244843"/>
<keyword evidence="2" id="KW-0812">Transmembrane</keyword>
<dbReference type="Pfam" id="PF22705">
    <property type="entry name" value="C2-set_3"/>
    <property type="match status" value="1"/>
</dbReference>
<dbReference type="GO" id="GO:0042110">
    <property type="term" value="P:T cell activation"/>
    <property type="evidence" value="ECO:0007669"/>
    <property type="project" value="UniProtKB-ARBA"/>
</dbReference>